<dbReference type="AlphaFoldDB" id="A0AAV4C672"/>
<comment type="caution">
    <text evidence="1">The sequence shown here is derived from an EMBL/GenBank/DDBJ whole genome shotgun (WGS) entry which is preliminary data.</text>
</comment>
<name>A0AAV4C672_9GAST</name>
<dbReference type="Proteomes" id="UP000735302">
    <property type="component" value="Unassembled WGS sequence"/>
</dbReference>
<accession>A0AAV4C672</accession>
<organism evidence="1 2">
    <name type="scientific">Plakobranchus ocellatus</name>
    <dbReference type="NCBI Taxonomy" id="259542"/>
    <lineage>
        <taxon>Eukaryota</taxon>
        <taxon>Metazoa</taxon>
        <taxon>Spiralia</taxon>
        <taxon>Lophotrochozoa</taxon>
        <taxon>Mollusca</taxon>
        <taxon>Gastropoda</taxon>
        <taxon>Heterobranchia</taxon>
        <taxon>Euthyneura</taxon>
        <taxon>Panpulmonata</taxon>
        <taxon>Sacoglossa</taxon>
        <taxon>Placobranchoidea</taxon>
        <taxon>Plakobranchidae</taxon>
        <taxon>Plakobranchus</taxon>
    </lineage>
</organism>
<keyword evidence="2" id="KW-1185">Reference proteome</keyword>
<sequence length="166" mass="19138">MTIGQANQMQWSRGVEAAVNRTEGNYDQLTGNPKSKQKVGSNFVLRSDLMKVLNTAEDIKIYIESYMKQTSALCPYDTLESALICFVIYRQWIGSFQETNRGRDAEKCSLLDLSHPSSEQFTARNDAHSPHSNFLYIFTIWRTNHYIAFTTKHVLLIFYRSVPKEI</sequence>
<evidence type="ECO:0000313" key="1">
    <source>
        <dbReference type="EMBL" id="GFO26488.1"/>
    </source>
</evidence>
<evidence type="ECO:0000313" key="2">
    <source>
        <dbReference type="Proteomes" id="UP000735302"/>
    </source>
</evidence>
<proteinExistence type="predicted"/>
<gene>
    <name evidence="1" type="ORF">PoB_005299300</name>
</gene>
<dbReference type="EMBL" id="BLXT01005841">
    <property type="protein sequence ID" value="GFO26488.1"/>
    <property type="molecule type" value="Genomic_DNA"/>
</dbReference>
<reference evidence="1 2" key="1">
    <citation type="journal article" date="2021" name="Elife">
        <title>Chloroplast acquisition without the gene transfer in kleptoplastic sea slugs, Plakobranchus ocellatus.</title>
        <authorList>
            <person name="Maeda T."/>
            <person name="Takahashi S."/>
            <person name="Yoshida T."/>
            <person name="Shimamura S."/>
            <person name="Takaki Y."/>
            <person name="Nagai Y."/>
            <person name="Toyoda A."/>
            <person name="Suzuki Y."/>
            <person name="Arimoto A."/>
            <person name="Ishii H."/>
            <person name="Satoh N."/>
            <person name="Nishiyama T."/>
            <person name="Hasebe M."/>
            <person name="Maruyama T."/>
            <person name="Minagawa J."/>
            <person name="Obokata J."/>
            <person name="Shigenobu S."/>
        </authorList>
    </citation>
    <scope>NUCLEOTIDE SEQUENCE [LARGE SCALE GENOMIC DNA]</scope>
</reference>
<protein>
    <submittedName>
        <fullName evidence="1">Uncharacterized protein</fullName>
    </submittedName>
</protein>